<dbReference type="CDD" id="cd13136">
    <property type="entry name" value="MATE_DinF_like"/>
    <property type="match status" value="1"/>
</dbReference>
<organism evidence="7">
    <name type="scientific">hydrothermal vent metagenome</name>
    <dbReference type="NCBI Taxonomy" id="652676"/>
    <lineage>
        <taxon>unclassified sequences</taxon>
        <taxon>metagenomes</taxon>
        <taxon>ecological metagenomes</taxon>
    </lineage>
</organism>
<keyword evidence="3 6" id="KW-0812">Transmembrane</keyword>
<proteinExistence type="inferred from homology"/>
<sequence>MQQKNPIQSYRKIFAIALPMILSAISIPMLGIVDTAILGHLDSPVYLAAINIGATIFNMLFWGFSFLKMSTTGLVAQSYGANDQSKINQQLTQALAIGLAIAIILLLFQHWIGVFAITIIAQGGLPADMALQYFQIRILSAPATLLIYVFFGYFLAIQQANKVLFIMLVNQLGNMILNYIFVMKFHWGIAGVAYGSVISEYAAVFLGLYFLFKSAYKLPNLIQLKQWLTPNVEMQKFFSLNRDIFIRTLCLMTVFAMMTRGSARLGELSLAANAVLLNFFYLMSYGLDGFAHAVESLCGQAYGANDKKALKQIMQRVFVISLVIAIIFSVLYILYGAEIVNLLTSLKQVQDYASHYIIWLVIIPVIAMPSFIYDGLFIATTEAKIMRNSMVMATIFCYIPLWYLLRVYDNHGLWLAFLGFFIVRTTTIHIYYRRWIKKWEPQISK</sequence>
<reference evidence="7" key="1">
    <citation type="submission" date="2018-06" db="EMBL/GenBank/DDBJ databases">
        <authorList>
            <person name="Zhirakovskaya E."/>
        </authorList>
    </citation>
    <scope>NUCLEOTIDE SEQUENCE</scope>
</reference>
<evidence type="ECO:0000256" key="6">
    <source>
        <dbReference type="SAM" id="Phobius"/>
    </source>
</evidence>
<accession>A0A3B0V6E2</accession>
<feature type="transmembrane region" description="Helical" evidence="6">
    <location>
        <begin position="12"/>
        <end position="33"/>
    </location>
</feature>
<feature type="transmembrane region" description="Helical" evidence="6">
    <location>
        <begin position="317"/>
        <end position="335"/>
    </location>
</feature>
<feature type="transmembrane region" description="Helical" evidence="6">
    <location>
        <begin position="133"/>
        <end position="156"/>
    </location>
</feature>
<dbReference type="GO" id="GO:0005886">
    <property type="term" value="C:plasma membrane"/>
    <property type="evidence" value="ECO:0007669"/>
    <property type="project" value="TreeGrafter"/>
</dbReference>
<dbReference type="NCBIfam" id="TIGR00797">
    <property type="entry name" value="matE"/>
    <property type="match status" value="1"/>
</dbReference>
<dbReference type="Pfam" id="PF01554">
    <property type="entry name" value="MatE"/>
    <property type="match status" value="2"/>
</dbReference>
<dbReference type="InterPro" id="IPR002528">
    <property type="entry name" value="MATE_fam"/>
</dbReference>
<evidence type="ECO:0000256" key="3">
    <source>
        <dbReference type="ARBA" id="ARBA00022692"/>
    </source>
</evidence>
<feature type="transmembrane region" description="Helical" evidence="6">
    <location>
        <begin position="163"/>
        <end position="181"/>
    </location>
</feature>
<comment type="similarity">
    <text evidence="2">Belongs to the multi antimicrobial extrusion (MATE) (TC 2.A.66.1) family.</text>
</comment>
<evidence type="ECO:0000256" key="5">
    <source>
        <dbReference type="ARBA" id="ARBA00023136"/>
    </source>
</evidence>
<name>A0A3B0V6E2_9ZZZZ</name>
<feature type="transmembrane region" description="Helical" evidence="6">
    <location>
        <begin position="355"/>
        <end position="373"/>
    </location>
</feature>
<keyword evidence="5 6" id="KW-0472">Membrane</keyword>
<protein>
    <submittedName>
        <fullName evidence="7">DNA-damage-inducible protein F</fullName>
    </submittedName>
</protein>
<dbReference type="AlphaFoldDB" id="A0A3B0V6E2"/>
<comment type="subcellular location">
    <subcellularLocation>
        <location evidence="1">Membrane</location>
        <topology evidence="1">Multi-pass membrane protein</topology>
    </subcellularLocation>
</comment>
<dbReference type="PANTHER" id="PTHR42893">
    <property type="entry name" value="PROTEIN DETOXIFICATION 44, CHLOROPLASTIC-RELATED"/>
    <property type="match status" value="1"/>
</dbReference>
<dbReference type="PANTHER" id="PTHR42893:SF46">
    <property type="entry name" value="PROTEIN DETOXIFICATION 44, CHLOROPLASTIC"/>
    <property type="match status" value="1"/>
</dbReference>
<feature type="transmembrane region" description="Helical" evidence="6">
    <location>
        <begin position="244"/>
        <end position="262"/>
    </location>
</feature>
<gene>
    <name evidence="7" type="ORF">MNBD_GAMMA01-1693</name>
</gene>
<evidence type="ECO:0000256" key="1">
    <source>
        <dbReference type="ARBA" id="ARBA00004141"/>
    </source>
</evidence>
<evidence type="ECO:0000256" key="2">
    <source>
        <dbReference type="ARBA" id="ARBA00010199"/>
    </source>
</evidence>
<feature type="transmembrane region" description="Helical" evidence="6">
    <location>
        <begin position="187"/>
        <end position="212"/>
    </location>
</feature>
<dbReference type="EMBL" id="UOEW01000037">
    <property type="protein sequence ID" value="VAW33537.1"/>
    <property type="molecule type" value="Genomic_DNA"/>
</dbReference>
<dbReference type="InterPro" id="IPR044644">
    <property type="entry name" value="DinF-like"/>
</dbReference>
<dbReference type="GO" id="GO:0042910">
    <property type="term" value="F:xenobiotic transmembrane transporter activity"/>
    <property type="evidence" value="ECO:0007669"/>
    <property type="project" value="InterPro"/>
</dbReference>
<feature type="transmembrane region" description="Helical" evidence="6">
    <location>
        <begin position="268"/>
        <end position="287"/>
    </location>
</feature>
<feature type="transmembrane region" description="Helical" evidence="6">
    <location>
        <begin position="385"/>
        <end position="405"/>
    </location>
</feature>
<feature type="transmembrane region" description="Helical" evidence="6">
    <location>
        <begin position="94"/>
        <end position="121"/>
    </location>
</feature>
<dbReference type="GO" id="GO:0015297">
    <property type="term" value="F:antiporter activity"/>
    <property type="evidence" value="ECO:0007669"/>
    <property type="project" value="InterPro"/>
</dbReference>
<feature type="transmembrane region" description="Helical" evidence="6">
    <location>
        <begin position="45"/>
        <end position="67"/>
    </location>
</feature>
<evidence type="ECO:0000313" key="7">
    <source>
        <dbReference type="EMBL" id="VAW33537.1"/>
    </source>
</evidence>
<keyword evidence="4 6" id="KW-1133">Transmembrane helix</keyword>
<feature type="transmembrane region" description="Helical" evidence="6">
    <location>
        <begin position="411"/>
        <end position="432"/>
    </location>
</feature>
<evidence type="ECO:0000256" key="4">
    <source>
        <dbReference type="ARBA" id="ARBA00022989"/>
    </source>
</evidence>